<name>A0A2N8T632_STUST</name>
<dbReference type="Pfam" id="PF13432">
    <property type="entry name" value="TPR_16"/>
    <property type="match status" value="1"/>
</dbReference>
<evidence type="ECO:0008006" key="5">
    <source>
        <dbReference type="Google" id="ProtNLM"/>
    </source>
</evidence>
<proteinExistence type="predicted"/>
<protein>
    <recommendedName>
        <fullName evidence="5">MSHA biogenesis protein MshN</fullName>
    </recommendedName>
</protein>
<feature type="region of interest" description="Disordered" evidence="1">
    <location>
        <begin position="245"/>
        <end position="270"/>
    </location>
</feature>
<gene>
    <name evidence="3" type="ORF">CXK94_08580</name>
</gene>
<comment type="caution">
    <text evidence="3">The sequence shown here is derived from an EMBL/GenBank/DDBJ whole genome shotgun (WGS) entry which is preliminary data.</text>
</comment>
<dbReference type="EMBL" id="POUT01000003">
    <property type="protein sequence ID" value="PNG10227.1"/>
    <property type="molecule type" value="Genomic_DNA"/>
</dbReference>
<evidence type="ECO:0000256" key="2">
    <source>
        <dbReference type="SAM" id="Phobius"/>
    </source>
</evidence>
<feature type="transmembrane region" description="Helical" evidence="2">
    <location>
        <begin position="47"/>
        <end position="65"/>
    </location>
</feature>
<keyword evidence="2" id="KW-0472">Membrane</keyword>
<evidence type="ECO:0000313" key="4">
    <source>
        <dbReference type="Proteomes" id="UP000236023"/>
    </source>
</evidence>
<reference evidence="3 4" key="1">
    <citation type="submission" date="2018-01" db="EMBL/GenBank/DDBJ databases">
        <title>Denitrification phenotypes of diverse strains of Pseudomonas stutzeri.</title>
        <authorList>
            <person name="Milligan D.A."/>
            <person name="Bergaust L."/>
            <person name="Bakken L.R."/>
            <person name="Frostegard A."/>
        </authorList>
    </citation>
    <scope>NUCLEOTIDE SEQUENCE [LARGE SCALE GENOMIC DNA]</scope>
    <source>
        <strain evidence="3 4">24a75</strain>
    </source>
</reference>
<dbReference type="InterPro" id="IPR011990">
    <property type="entry name" value="TPR-like_helical_dom_sf"/>
</dbReference>
<evidence type="ECO:0000256" key="1">
    <source>
        <dbReference type="SAM" id="MobiDB-lite"/>
    </source>
</evidence>
<sequence>MSLVNDMLRDLETRRATPVERERLAGMYAVDEAAAARRERFERMRRWLLVAVAGALMAIPLGVFVERQLGAGAEVVETPVGVPAPVAPAATRLLDVLPQQDGRRFVLQLLLDRSVGYQRTDEGGAVSLRLPGVELAGEARSGRIEHDGLSLSWRVEQQGEQVQVLLIGMTERLDIRDRLEPAGGHWQLWLETELGAASTDEAVDLQDLPLAEPVLDEAALPEWVTRTAPAEQAPAPPTVRDAERQAVPAAPQAVQSPASARPSMQIGSHRPDALDQAREALRQGDFPRAIEQLQGLHKAQPDNPETTRWLARAYLAAGDSTTLLGWLPAQLQARPFDAELRMLLARGQLLGGDNAGALSTLKQNPPALASDPAYHALLAALYQQVGDWAGSAAVYRQLVNVHGQQAAWQLGLAIAYEQLDQPLQAARHYRLALQGQGLDGSARSFAEERAGALGGKR</sequence>
<dbReference type="SUPFAM" id="SSF48452">
    <property type="entry name" value="TPR-like"/>
    <property type="match status" value="1"/>
</dbReference>
<keyword evidence="2" id="KW-0812">Transmembrane</keyword>
<accession>A0A2N8T632</accession>
<dbReference type="RefSeq" id="WP_102893995.1">
    <property type="nucleotide sequence ID" value="NZ_JAMOHU010000023.1"/>
</dbReference>
<feature type="compositionally biased region" description="Low complexity" evidence="1">
    <location>
        <begin position="245"/>
        <end position="263"/>
    </location>
</feature>
<dbReference type="Proteomes" id="UP000236023">
    <property type="component" value="Unassembled WGS sequence"/>
</dbReference>
<organism evidence="3 4">
    <name type="scientific">Stutzerimonas stutzeri</name>
    <name type="common">Pseudomonas stutzeri</name>
    <dbReference type="NCBI Taxonomy" id="316"/>
    <lineage>
        <taxon>Bacteria</taxon>
        <taxon>Pseudomonadati</taxon>
        <taxon>Pseudomonadota</taxon>
        <taxon>Gammaproteobacteria</taxon>
        <taxon>Pseudomonadales</taxon>
        <taxon>Pseudomonadaceae</taxon>
        <taxon>Stutzerimonas</taxon>
    </lineage>
</organism>
<dbReference type="Gene3D" id="1.25.40.10">
    <property type="entry name" value="Tetratricopeptide repeat domain"/>
    <property type="match status" value="2"/>
</dbReference>
<keyword evidence="2" id="KW-1133">Transmembrane helix</keyword>
<evidence type="ECO:0000313" key="3">
    <source>
        <dbReference type="EMBL" id="PNG10227.1"/>
    </source>
</evidence>
<dbReference type="AlphaFoldDB" id="A0A2N8T632"/>